<dbReference type="EMBL" id="SMMG02000001">
    <property type="protein sequence ID" value="KAA3488846.1"/>
    <property type="molecule type" value="Genomic_DNA"/>
</dbReference>
<accession>A0A5B6X5F5</accession>
<dbReference type="AlphaFoldDB" id="A0A5B6X5F5"/>
<sequence length="69" mass="7950">MLHQIKWSHLSLLSVASNEHYHRRTLSENMITILFCIPAPRTGAVTNHLTQSQVLEIWDEVPRNTPDSD</sequence>
<dbReference type="Proteomes" id="UP000325315">
    <property type="component" value="Unassembled WGS sequence"/>
</dbReference>
<protein>
    <submittedName>
        <fullName evidence="1">Uncharacterized protein</fullName>
    </submittedName>
</protein>
<gene>
    <name evidence="1" type="ORF">EPI10_032551</name>
</gene>
<comment type="caution">
    <text evidence="1">The sequence shown here is derived from an EMBL/GenBank/DDBJ whole genome shotgun (WGS) entry which is preliminary data.</text>
</comment>
<reference evidence="2" key="1">
    <citation type="journal article" date="2019" name="Plant Biotechnol. J.">
        <title>Genome sequencing of the Australian wild diploid species Gossypium australe highlights disease resistance and delayed gland morphogenesis.</title>
        <authorList>
            <person name="Cai Y."/>
            <person name="Cai X."/>
            <person name="Wang Q."/>
            <person name="Wang P."/>
            <person name="Zhang Y."/>
            <person name="Cai C."/>
            <person name="Xu Y."/>
            <person name="Wang K."/>
            <person name="Zhou Z."/>
            <person name="Wang C."/>
            <person name="Geng S."/>
            <person name="Li B."/>
            <person name="Dong Q."/>
            <person name="Hou Y."/>
            <person name="Wang H."/>
            <person name="Ai P."/>
            <person name="Liu Z."/>
            <person name="Yi F."/>
            <person name="Sun M."/>
            <person name="An G."/>
            <person name="Cheng J."/>
            <person name="Zhang Y."/>
            <person name="Shi Q."/>
            <person name="Xie Y."/>
            <person name="Shi X."/>
            <person name="Chang Y."/>
            <person name="Huang F."/>
            <person name="Chen Y."/>
            <person name="Hong S."/>
            <person name="Mi L."/>
            <person name="Sun Q."/>
            <person name="Zhang L."/>
            <person name="Zhou B."/>
            <person name="Peng R."/>
            <person name="Zhang X."/>
            <person name="Liu F."/>
        </authorList>
    </citation>
    <scope>NUCLEOTIDE SEQUENCE [LARGE SCALE GENOMIC DNA]</scope>
    <source>
        <strain evidence="2">cv. PA1801</strain>
    </source>
</reference>
<proteinExistence type="predicted"/>
<evidence type="ECO:0000313" key="2">
    <source>
        <dbReference type="Proteomes" id="UP000325315"/>
    </source>
</evidence>
<organism evidence="1 2">
    <name type="scientific">Gossypium australe</name>
    <dbReference type="NCBI Taxonomy" id="47621"/>
    <lineage>
        <taxon>Eukaryota</taxon>
        <taxon>Viridiplantae</taxon>
        <taxon>Streptophyta</taxon>
        <taxon>Embryophyta</taxon>
        <taxon>Tracheophyta</taxon>
        <taxon>Spermatophyta</taxon>
        <taxon>Magnoliopsida</taxon>
        <taxon>eudicotyledons</taxon>
        <taxon>Gunneridae</taxon>
        <taxon>Pentapetalae</taxon>
        <taxon>rosids</taxon>
        <taxon>malvids</taxon>
        <taxon>Malvales</taxon>
        <taxon>Malvaceae</taxon>
        <taxon>Malvoideae</taxon>
        <taxon>Gossypium</taxon>
    </lineage>
</organism>
<name>A0A5B6X5F5_9ROSI</name>
<evidence type="ECO:0000313" key="1">
    <source>
        <dbReference type="EMBL" id="KAA3488846.1"/>
    </source>
</evidence>
<keyword evidence="2" id="KW-1185">Reference proteome</keyword>